<reference evidence="1" key="2">
    <citation type="submission" date="2022-01" db="EMBL/GenBank/DDBJ databases">
        <authorList>
            <person name="Yamashiro T."/>
            <person name="Shiraishi A."/>
            <person name="Satake H."/>
            <person name="Nakayama K."/>
        </authorList>
    </citation>
    <scope>NUCLEOTIDE SEQUENCE</scope>
</reference>
<keyword evidence="2" id="KW-1185">Reference proteome</keyword>
<dbReference type="Proteomes" id="UP001151760">
    <property type="component" value="Unassembled WGS sequence"/>
</dbReference>
<gene>
    <name evidence="1" type="ORF">Tco_1002555</name>
</gene>
<dbReference type="EMBL" id="BQNB010017071">
    <property type="protein sequence ID" value="GJT59022.1"/>
    <property type="molecule type" value="Genomic_DNA"/>
</dbReference>
<comment type="caution">
    <text evidence="1">The sequence shown here is derived from an EMBL/GenBank/DDBJ whole genome shotgun (WGS) entry which is preliminary data.</text>
</comment>
<sequence>MKEVNNKFDKLDVDVIKMGLHLDERFYPHLLTTIAGRRWLLTHGIKLAIAKCLHSPEYLSTLRAAISRAIEKGMQDGLAAGITHAGKTLMNILHLEEPVAERLLGLNDSQPHVDQLMVPVHHSPDQTLIGARALSLSLDVSHGMGGTSSVVPNTTTNLSVTLASASTIQPISMDYYEITHAEDQGNAVADVDPFPNVDDAELIIS</sequence>
<evidence type="ECO:0000313" key="1">
    <source>
        <dbReference type="EMBL" id="GJT59022.1"/>
    </source>
</evidence>
<organism evidence="1 2">
    <name type="scientific">Tanacetum coccineum</name>
    <dbReference type="NCBI Taxonomy" id="301880"/>
    <lineage>
        <taxon>Eukaryota</taxon>
        <taxon>Viridiplantae</taxon>
        <taxon>Streptophyta</taxon>
        <taxon>Embryophyta</taxon>
        <taxon>Tracheophyta</taxon>
        <taxon>Spermatophyta</taxon>
        <taxon>Magnoliopsida</taxon>
        <taxon>eudicotyledons</taxon>
        <taxon>Gunneridae</taxon>
        <taxon>Pentapetalae</taxon>
        <taxon>asterids</taxon>
        <taxon>campanulids</taxon>
        <taxon>Asterales</taxon>
        <taxon>Asteraceae</taxon>
        <taxon>Asteroideae</taxon>
        <taxon>Anthemideae</taxon>
        <taxon>Anthemidinae</taxon>
        <taxon>Tanacetum</taxon>
    </lineage>
</organism>
<name>A0ABQ5F8G2_9ASTR</name>
<protein>
    <submittedName>
        <fullName evidence="1">Uncharacterized protein</fullName>
    </submittedName>
</protein>
<proteinExistence type="predicted"/>
<accession>A0ABQ5F8G2</accession>
<reference evidence="1" key="1">
    <citation type="journal article" date="2022" name="Int. J. Mol. Sci.">
        <title>Draft Genome of Tanacetum Coccineum: Genomic Comparison of Closely Related Tanacetum-Family Plants.</title>
        <authorList>
            <person name="Yamashiro T."/>
            <person name="Shiraishi A."/>
            <person name="Nakayama K."/>
            <person name="Satake H."/>
        </authorList>
    </citation>
    <scope>NUCLEOTIDE SEQUENCE</scope>
</reference>
<evidence type="ECO:0000313" key="2">
    <source>
        <dbReference type="Proteomes" id="UP001151760"/>
    </source>
</evidence>